<evidence type="ECO:0000313" key="2">
    <source>
        <dbReference type="EMBL" id="SLN28178.1"/>
    </source>
</evidence>
<gene>
    <name evidence="2" type="primary">camK</name>
    <name evidence="2" type="ORF">AQS8620_00882</name>
</gene>
<dbReference type="SUPFAM" id="SSF52096">
    <property type="entry name" value="ClpP/crotonase"/>
    <property type="match status" value="1"/>
</dbReference>
<evidence type="ECO:0000256" key="1">
    <source>
        <dbReference type="ARBA" id="ARBA00005254"/>
    </source>
</evidence>
<dbReference type="EC" id="3.7.1.18" evidence="2"/>
<organism evidence="2 3">
    <name type="scientific">Aquimixticola soesokkakensis</name>
    <dbReference type="NCBI Taxonomy" id="1519096"/>
    <lineage>
        <taxon>Bacteria</taxon>
        <taxon>Pseudomonadati</taxon>
        <taxon>Pseudomonadota</taxon>
        <taxon>Alphaproteobacteria</taxon>
        <taxon>Rhodobacterales</taxon>
        <taxon>Paracoccaceae</taxon>
        <taxon>Aquimixticola</taxon>
    </lineage>
</organism>
<sequence>MRKFDAYKDRYQTLKMERDAEGILLLTCHTDGGPLRWGALPHEEWPEAFHDIAMDRENRVIILTGTGDEFSGPRPPAATRYARPVADMDRIVFDGRHLLANLLEIQAPIIAAINGPAIRHSEIPLLSDIVLASETADIEDAGHFDSGLVPGDGVNLIYPLLMGMNRARYFLFTSQRLTAQDALDLGLVNEVLPQDDLMARAWFWARKLAKHNDMHLRNTRQILTLELRRKVQEHLGYTLTLEAMANLGRDKAPQTGTA</sequence>
<evidence type="ECO:0000313" key="3">
    <source>
        <dbReference type="Proteomes" id="UP000193862"/>
    </source>
</evidence>
<accession>A0A1Y5RYH9</accession>
<dbReference type="Gene3D" id="3.90.226.10">
    <property type="entry name" value="2-enoyl-CoA Hydratase, Chain A, domain 1"/>
    <property type="match status" value="1"/>
</dbReference>
<name>A0A1Y5RYH9_9RHOB</name>
<comment type="similarity">
    <text evidence="1">Belongs to the enoyl-CoA hydratase/isomerase family.</text>
</comment>
<dbReference type="Pfam" id="PF00378">
    <property type="entry name" value="ECH_1"/>
    <property type="match status" value="1"/>
</dbReference>
<dbReference type="GO" id="GO:0016787">
    <property type="term" value="F:hydrolase activity"/>
    <property type="evidence" value="ECO:0007669"/>
    <property type="project" value="UniProtKB-KW"/>
</dbReference>
<dbReference type="EMBL" id="FWFS01000002">
    <property type="protein sequence ID" value="SLN28178.1"/>
    <property type="molecule type" value="Genomic_DNA"/>
</dbReference>
<dbReference type="Proteomes" id="UP000193862">
    <property type="component" value="Unassembled WGS sequence"/>
</dbReference>
<dbReference type="PANTHER" id="PTHR43802:SF1">
    <property type="entry name" value="IP11341P-RELATED"/>
    <property type="match status" value="1"/>
</dbReference>
<dbReference type="CDD" id="cd06558">
    <property type="entry name" value="crotonase-like"/>
    <property type="match status" value="1"/>
</dbReference>
<keyword evidence="3" id="KW-1185">Reference proteome</keyword>
<dbReference type="OrthoDB" id="9781757at2"/>
<protein>
    <submittedName>
        <fullName evidence="2">6-oxocamphor hydrolase</fullName>
        <ecNumber evidence="2">3.7.1.18</ecNumber>
    </submittedName>
</protein>
<dbReference type="InterPro" id="IPR001753">
    <property type="entry name" value="Enoyl-CoA_hydra/iso"/>
</dbReference>
<dbReference type="InterPro" id="IPR029045">
    <property type="entry name" value="ClpP/crotonase-like_dom_sf"/>
</dbReference>
<proteinExistence type="inferred from homology"/>
<dbReference type="PANTHER" id="PTHR43802">
    <property type="entry name" value="ENOYL-COA HYDRATASE"/>
    <property type="match status" value="1"/>
</dbReference>
<dbReference type="AlphaFoldDB" id="A0A1Y5RYH9"/>
<dbReference type="RefSeq" id="WP_085835616.1">
    <property type="nucleotide sequence ID" value="NZ_FWFS01000002.1"/>
</dbReference>
<keyword evidence="2" id="KW-0378">Hydrolase</keyword>
<reference evidence="2 3" key="1">
    <citation type="submission" date="2017-03" db="EMBL/GenBank/DDBJ databases">
        <authorList>
            <person name="Afonso C.L."/>
            <person name="Miller P.J."/>
            <person name="Scott M.A."/>
            <person name="Spackman E."/>
            <person name="Goraichik I."/>
            <person name="Dimitrov K.M."/>
            <person name="Suarez D.L."/>
            <person name="Swayne D.E."/>
        </authorList>
    </citation>
    <scope>NUCLEOTIDE SEQUENCE [LARGE SCALE GENOMIC DNA]</scope>
    <source>
        <strain evidence="2 3">CECT 8620</strain>
    </source>
</reference>